<dbReference type="InterPro" id="IPR045851">
    <property type="entry name" value="AMP-bd_C_sf"/>
</dbReference>
<dbReference type="InterPro" id="IPR042099">
    <property type="entry name" value="ANL_N_sf"/>
</dbReference>
<dbReference type="EMBL" id="CAADFE010000028">
    <property type="protein sequence ID" value="VFJ71635.1"/>
    <property type="molecule type" value="Genomic_DNA"/>
</dbReference>
<dbReference type="CDD" id="cd05930">
    <property type="entry name" value="A_NRPS"/>
    <property type="match status" value="1"/>
</dbReference>
<feature type="domain" description="Carrier" evidence="6">
    <location>
        <begin position="518"/>
        <end position="593"/>
    </location>
</feature>
<evidence type="ECO:0000313" key="7">
    <source>
        <dbReference type="EMBL" id="VFJ71635.1"/>
    </source>
</evidence>
<dbReference type="GO" id="GO:0044550">
    <property type="term" value="P:secondary metabolite biosynthetic process"/>
    <property type="evidence" value="ECO:0007669"/>
    <property type="project" value="UniProtKB-ARBA"/>
</dbReference>
<dbReference type="FunFam" id="3.40.50.980:FF:000001">
    <property type="entry name" value="Non-ribosomal peptide synthetase"/>
    <property type="match status" value="1"/>
</dbReference>
<keyword evidence="3" id="KW-0596">Phosphopantetheine</keyword>
<dbReference type="Gene3D" id="3.40.50.12780">
    <property type="entry name" value="N-terminal domain of ligase-like"/>
    <property type="match status" value="1"/>
</dbReference>
<organism evidence="7">
    <name type="scientific">Candidatus Kentrum sp. FW</name>
    <dbReference type="NCBI Taxonomy" id="2126338"/>
    <lineage>
        <taxon>Bacteria</taxon>
        <taxon>Pseudomonadati</taxon>
        <taxon>Pseudomonadota</taxon>
        <taxon>Gammaproteobacteria</taxon>
        <taxon>Candidatus Kentrum</taxon>
    </lineage>
</organism>
<dbReference type="NCBIfam" id="TIGR01733">
    <property type="entry name" value="AA-adenyl-dom"/>
    <property type="match status" value="1"/>
</dbReference>
<reference evidence="7" key="1">
    <citation type="submission" date="2019-02" db="EMBL/GenBank/DDBJ databases">
        <authorList>
            <person name="Gruber-Vodicka R. H."/>
            <person name="Seah K. B. B."/>
        </authorList>
    </citation>
    <scope>NUCLEOTIDE SEQUENCE</scope>
    <source>
        <strain evidence="7">BECK_BZ131</strain>
    </source>
</reference>
<dbReference type="CDD" id="cd05926">
    <property type="entry name" value="FACL_fum10p_like"/>
    <property type="match status" value="1"/>
</dbReference>
<evidence type="ECO:0000256" key="5">
    <source>
        <dbReference type="ARBA" id="ARBA00022598"/>
    </source>
</evidence>
<dbReference type="FunFam" id="3.30.559.10:FF:000012">
    <property type="entry name" value="Non-ribosomal peptide synthetase"/>
    <property type="match status" value="1"/>
</dbReference>
<dbReference type="Gene3D" id="3.30.300.30">
    <property type="match status" value="2"/>
</dbReference>
<dbReference type="PANTHER" id="PTHR45527:SF1">
    <property type="entry name" value="FATTY ACID SYNTHASE"/>
    <property type="match status" value="1"/>
</dbReference>
<dbReference type="PANTHER" id="PTHR45527">
    <property type="entry name" value="NONRIBOSOMAL PEPTIDE SYNTHETASE"/>
    <property type="match status" value="1"/>
</dbReference>
<dbReference type="InterPro" id="IPR009081">
    <property type="entry name" value="PP-bd_ACP"/>
</dbReference>
<dbReference type="InterPro" id="IPR023213">
    <property type="entry name" value="CAT-like_dom_sf"/>
</dbReference>
<dbReference type="Pfam" id="PF13193">
    <property type="entry name" value="AMP-binding_C"/>
    <property type="match status" value="2"/>
</dbReference>
<dbReference type="Gene3D" id="3.30.559.30">
    <property type="entry name" value="Nonribosomal peptide synthetase, condensation domain"/>
    <property type="match status" value="1"/>
</dbReference>
<dbReference type="PROSITE" id="PS00455">
    <property type="entry name" value="AMP_BINDING"/>
    <property type="match status" value="2"/>
</dbReference>
<dbReference type="InterPro" id="IPR001031">
    <property type="entry name" value="Thioesterase"/>
</dbReference>
<dbReference type="FunFam" id="3.30.559.30:FF:000001">
    <property type="entry name" value="Non-ribosomal peptide synthetase"/>
    <property type="match status" value="1"/>
</dbReference>
<dbReference type="FunFam" id="1.10.1200.10:FF:000005">
    <property type="entry name" value="Nonribosomal peptide synthetase 1"/>
    <property type="match status" value="1"/>
</dbReference>
<dbReference type="Pfam" id="PF00501">
    <property type="entry name" value="AMP-binding"/>
    <property type="match status" value="2"/>
</dbReference>
<protein>
    <submittedName>
        <fullName evidence="7">Amino acid adenylation domain-containing protein</fullName>
    </submittedName>
</protein>
<dbReference type="SUPFAM" id="SSF47336">
    <property type="entry name" value="ACP-like"/>
    <property type="match status" value="2"/>
</dbReference>
<dbReference type="PROSITE" id="PS50075">
    <property type="entry name" value="CARRIER"/>
    <property type="match status" value="2"/>
</dbReference>
<dbReference type="SUPFAM" id="SSF53474">
    <property type="entry name" value="alpha/beta-Hydrolases"/>
    <property type="match status" value="1"/>
</dbReference>
<dbReference type="InterPro" id="IPR020806">
    <property type="entry name" value="PKS_PP-bd"/>
</dbReference>
<dbReference type="FunFam" id="2.30.38.10:FF:000001">
    <property type="entry name" value="Non-ribosomal peptide synthetase PvdI"/>
    <property type="match status" value="1"/>
</dbReference>
<dbReference type="InterPro" id="IPR020845">
    <property type="entry name" value="AMP-binding_CS"/>
</dbReference>
<dbReference type="InterPro" id="IPR025110">
    <property type="entry name" value="AMP-bd_C"/>
</dbReference>
<dbReference type="SUPFAM" id="SSF56801">
    <property type="entry name" value="Acetyl-CoA synthetase-like"/>
    <property type="match status" value="2"/>
</dbReference>
<dbReference type="FunFam" id="1.10.1200.10:FF:000016">
    <property type="entry name" value="Non-ribosomal peptide synthase"/>
    <property type="match status" value="1"/>
</dbReference>
<proteinExistence type="inferred from homology"/>
<evidence type="ECO:0000256" key="1">
    <source>
        <dbReference type="ARBA" id="ARBA00001957"/>
    </source>
</evidence>
<gene>
    <name evidence="7" type="ORF">BECKFW1821C_GA0114237_10289</name>
</gene>
<name>A0A450TSU1_9GAMM</name>
<dbReference type="FunFam" id="3.30.300.30:FF:000010">
    <property type="entry name" value="Enterobactin synthetase component F"/>
    <property type="match status" value="1"/>
</dbReference>
<dbReference type="Gene3D" id="2.30.38.10">
    <property type="entry name" value="Luciferase, Domain 3"/>
    <property type="match status" value="1"/>
</dbReference>
<dbReference type="Pfam" id="PF00550">
    <property type="entry name" value="PP-binding"/>
    <property type="match status" value="2"/>
</dbReference>
<keyword evidence="4" id="KW-0597">Phosphoprotein</keyword>
<dbReference type="GO" id="GO:0031177">
    <property type="term" value="F:phosphopantetheine binding"/>
    <property type="evidence" value="ECO:0007669"/>
    <property type="project" value="InterPro"/>
</dbReference>
<dbReference type="SUPFAM" id="SSF52777">
    <property type="entry name" value="CoA-dependent acyltransferases"/>
    <property type="match status" value="2"/>
</dbReference>
<dbReference type="InterPro" id="IPR045310">
    <property type="entry name" value="Pcs60-like"/>
</dbReference>
<comment type="similarity">
    <text evidence="2">Belongs to the ATP-dependent AMP-binding enzyme family.</text>
</comment>
<accession>A0A450TSU1</accession>
<dbReference type="PROSITE" id="PS00012">
    <property type="entry name" value="PHOSPHOPANTETHEINE"/>
    <property type="match status" value="1"/>
</dbReference>
<dbReference type="InterPro" id="IPR000873">
    <property type="entry name" value="AMP-dep_synth/lig_dom"/>
</dbReference>
<dbReference type="InterPro" id="IPR010071">
    <property type="entry name" value="AA_adenyl_dom"/>
</dbReference>
<feature type="domain" description="Carrier" evidence="6">
    <location>
        <begin position="1587"/>
        <end position="1662"/>
    </location>
</feature>
<dbReference type="Pfam" id="PF00975">
    <property type="entry name" value="Thioesterase"/>
    <property type="match status" value="1"/>
</dbReference>
<dbReference type="InterPro" id="IPR001242">
    <property type="entry name" value="Condensation_dom"/>
</dbReference>
<evidence type="ECO:0000256" key="3">
    <source>
        <dbReference type="ARBA" id="ARBA00022450"/>
    </source>
</evidence>
<dbReference type="GO" id="GO:0072330">
    <property type="term" value="P:monocarboxylic acid biosynthetic process"/>
    <property type="evidence" value="ECO:0007669"/>
    <property type="project" value="UniProtKB-ARBA"/>
</dbReference>
<dbReference type="GO" id="GO:0005829">
    <property type="term" value="C:cytosol"/>
    <property type="evidence" value="ECO:0007669"/>
    <property type="project" value="TreeGrafter"/>
</dbReference>
<dbReference type="Gene3D" id="3.40.50.980">
    <property type="match status" value="2"/>
</dbReference>
<dbReference type="FunFam" id="3.40.50.12780:FF:000012">
    <property type="entry name" value="Non-ribosomal peptide synthetase"/>
    <property type="match status" value="1"/>
</dbReference>
<dbReference type="GO" id="GO:0043041">
    <property type="term" value="P:amino acid activation for nonribosomal peptide biosynthetic process"/>
    <property type="evidence" value="ECO:0007669"/>
    <property type="project" value="TreeGrafter"/>
</dbReference>
<dbReference type="InterPro" id="IPR006162">
    <property type="entry name" value="Ppantetheine_attach_site"/>
</dbReference>
<comment type="cofactor">
    <cofactor evidence="1">
        <name>pantetheine 4'-phosphate</name>
        <dbReference type="ChEBI" id="CHEBI:47942"/>
    </cofactor>
</comment>
<dbReference type="SMART" id="SM00823">
    <property type="entry name" value="PKS_PP"/>
    <property type="match status" value="2"/>
</dbReference>
<dbReference type="Gene3D" id="3.30.559.10">
    <property type="entry name" value="Chloramphenicol acetyltransferase-like domain"/>
    <property type="match status" value="1"/>
</dbReference>
<dbReference type="GO" id="GO:0016874">
    <property type="term" value="F:ligase activity"/>
    <property type="evidence" value="ECO:0007669"/>
    <property type="project" value="UniProtKB-KW"/>
</dbReference>
<dbReference type="Gene3D" id="3.40.50.1820">
    <property type="entry name" value="alpha/beta hydrolase"/>
    <property type="match status" value="1"/>
</dbReference>
<keyword evidence="5" id="KW-0436">Ligase</keyword>
<dbReference type="InterPro" id="IPR036736">
    <property type="entry name" value="ACP-like_sf"/>
</dbReference>
<sequence length="1973" mass="223390">MNIQKTIKKHAEKIPDAPSIIGSDGAPLSYKQLYKHLFYVKEKLSEIGIRRNDRIAVVIPNGPEMAVAFLSVAAYTTCEPLNPEYRVDEFDFYFSNLNPTALLIPAGVNSPALGVANKYDIPVIELIPSKKVAGIFTLHCDRTTEKVDQGFAEADDIALIFHTSGTTSRPKIVPLTQTNICISAWNVQNVLKLTPDDRALNVMPLFHIVGLVGVLLSSIRAGASVICASGFDVTKFFDFLQKLQPTWYSAVPTVHQAILLRAKKHLDIINNCSIRLIRSASAPLHPNIIVELENIFDVPVIEAYGLTEVFQITSNPLPPGQRKIGSVGMTAGPEFAIMDDAGNLLKDGDIGEIVAKGKNLMSGYKNNPEENERSFTNGWFRTGDQGYKDNDGYLFITGRLKEIINRGGEKFSPRETDEVLLEHPAVKQAVTFAVPHVQLGEDVAAAVVLKEKNSVSERGIQEFISKHLADFKIPRQIIFLDEIPKGPSGKLQRIGLAKKFRITGEYFPLDHKKAEFVAPGTEIERKLTEIWQELLCLKRVGVNNNFFYVGGSSLIATQMISRIREIFNVEILVVELFHYPTIAGIAKVIESAQKREEISKYPDIGTISRDGNIPLSFTQKRLWFLDQLEGPSPTYNIARALKITGLLNIKALEDALNEIIERHEALRTNFMTVDNNPVQNVNSKTGFKVKLIDVTSPNAEEYEQKIQQLAKKEAEKSFDLKEDQLIRVTLLRINSHHHVLLLTIHHIISDGWSIGIFFHELKILYSAFLRGKPLSLAALPVQYADFSHWQREWLQGAVLEEQIAYWKKQIAGAPALLALPTDKPRPAVQTFKGSNLNFKLDSDLTKKLKSLAQKTGTTLFILIESTFAVLLSRYSSQNDILIGIPIANRRNLKIENLIGFFANILVMRHDLSEDLKFSKFLAKAKQTALGAYAHQDLPIEKLIDELNLERQLSYSPLFQVMFVWHNTPQVNPKLDELTLEFLPRNSTIARFDLTLSMEEIEKASKEAQNEIQGFFEYNTALFNHETIERMLDHFKTILYGIVANPEDKVSELPMLTEKEKHRMLVEWNNTKTDYPKDKCIHELFEEQVERTPDSIAVVFEDQSLTYKELNSKANQLAHYLRKLGVKPETLVGIFVERSLEMTVGLLGILKAGGAYIPLDPEYPKERLEFIIEDTQAPILLTQEKFINTLPQQQTKIICLDKDWGIIEKEDSEYPAFTVEPNNLCYVIYTSGSTGRPKGVMNIHKALCNLFFWMQDTYRLTSNDAMLQKIPFSFDVATSEILWPILNGARVVFPKPEGHKDISYLISLIKKQKITILNFVPPMLKIFLEDKDVKTSTSIRQVNCGGESLPSELQNQFFDSLDAELHNQYGPTEAAITTSFWQCRKDSKFQLAPIGVPISNTQLYILDKFLSPVPIGVFGELHIGGMNLARGYHKRPDLTAERFIPNPFSKDPESRLYKTGDLGRWLIDGNIEFLGRVDHQVKVRGFRIELGEIEATLTEHPGIKNAAVLAREEQLGSKQLVAYLVPTTEQGSSVHELRGFLNRKLPDYMIPATFVFLEKLPLNPNGKVDRKALPAPDFHVTREHEFVTPRNETEKAISEIWKEVLGIEKVSIYDNFFEIGGNSLLTVRLVAKIGQQLEKTLPVSKIFEYPTIEKLSRILDKKNEEFSFTPLVKFKTKGKSNPLFFIHYGNGEVFHFMDLVHELENTEIPLYGLRSYGLEPNTTPFDSIEIIAEKYIEAIRTVQPEGPYRIVGHCFGGAVAYEMVQQLKQEGEKIEFLAVINSPAPPQPSPKGDVELFITLFWGIGGVFQKDILHFFCKRQSIDVGKGYFALTENIQSLTKKERLEIFLKSGQDAGIPFEDADIAYLNRSYNVINNHTLAASKYIPKPYEDRFIVFSAEQNNVLLRQKDEQPTLMCFRRSPGYEKKSPLSENPDSLYWEKYCNNLIIHKTPGSHFSMLRKPHVKSLGDKIKRNIK</sequence>
<evidence type="ECO:0000259" key="6">
    <source>
        <dbReference type="PROSITE" id="PS50075"/>
    </source>
</evidence>
<dbReference type="InterPro" id="IPR029058">
    <property type="entry name" value="AB_hydrolase_fold"/>
</dbReference>
<dbReference type="Pfam" id="PF00668">
    <property type="entry name" value="Condensation"/>
    <property type="match status" value="1"/>
</dbReference>
<dbReference type="CDD" id="cd19531">
    <property type="entry name" value="LCL_NRPS-like"/>
    <property type="match status" value="1"/>
</dbReference>
<evidence type="ECO:0000256" key="2">
    <source>
        <dbReference type="ARBA" id="ARBA00006432"/>
    </source>
</evidence>
<dbReference type="Gene3D" id="1.10.1200.10">
    <property type="entry name" value="ACP-like"/>
    <property type="match status" value="2"/>
</dbReference>
<evidence type="ECO:0000256" key="4">
    <source>
        <dbReference type="ARBA" id="ARBA00022553"/>
    </source>
</evidence>